<evidence type="ECO:0000256" key="2">
    <source>
        <dbReference type="ARBA" id="ARBA00022553"/>
    </source>
</evidence>
<keyword evidence="11" id="KW-0436">Ligase</keyword>
<evidence type="ECO:0000313" key="12">
    <source>
        <dbReference type="Proteomes" id="UP001149090"/>
    </source>
</evidence>
<evidence type="ECO:0000256" key="8">
    <source>
        <dbReference type="ARBA" id="ARBA00081162"/>
    </source>
</evidence>
<organism evidence="11 12">
    <name type="scientific">Anaeramoeba ignava</name>
    <name type="common">Anaerobic marine amoeba</name>
    <dbReference type="NCBI Taxonomy" id="1746090"/>
    <lineage>
        <taxon>Eukaryota</taxon>
        <taxon>Metamonada</taxon>
        <taxon>Anaeramoebidae</taxon>
        <taxon>Anaeramoeba</taxon>
    </lineage>
</organism>
<gene>
    <name evidence="11" type="ORF">M0811_08064</name>
</gene>
<proteinExistence type="inferred from homology"/>
<comment type="caution">
    <text evidence="11">The sequence shown here is derived from an EMBL/GenBank/DDBJ whole genome shotgun (WGS) entry which is preliminary data.</text>
</comment>
<dbReference type="OrthoDB" id="2357150at2759"/>
<dbReference type="SMART" id="SM00160">
    <property type="entry name" value="RanBD"/>
    <property type="match status" value="1"/>
</dbReference>
<feature type="domain" description="RanBD1" evidence="10">
    <location>
        <begin position="17"/>
        <end position="144"/>
    </location>
</feature>
<evidence type="ECO:0000256" key="4">
    <source>
        <dbReference type="ARBA" id="ARBA00056716"/>
    </source>
</evidence>
<evidence type="ECO:0000256" key="3">
    <source>
        <dbReference type="ARBA" id="ARBA00022990"/>
    </source>
</evidence>
<comment type="subunit">
    <text evidence="6">Interacts with RAN (via C-terminus of GTP-bound form) but not with GDP-bound RAN. Identified in a complex composed of RAN, RANGAP1 and RANBP1. Identified in a complex that contains TNPO1, RAN and RANBP1. Identified in a complex that contains CSE1L, KPNA2, RAN and RANBP1. Identified in a complex with nucleotide-free RAN and RCC1.</text>
</comment>
<dbReference type="Gene3D" id="2.30.29.30">
    <property type="entry name" value="Pleckstrin-homology domain (PH domain)/Phosphotyrosine-binding domain (PTB)"/>
    <property type="match status" value="1"/>
</dbReference>
<dbReference type="InterPro" id="IPR000156">
    <property type="entry name" value="Ran_bind_dom"/>
</dbReference>
<dbReference type="GO" id="GO:0005737">
    <property type="term" value="C:cytoplasm"/>
    <property type="evidence" value="ECO:0007669"/>
    <property type="project" value="TreeGrafter"/>
</dbReference>
<keyword evidence="12" id="KW-1185">Reference proteome</keyword>
<dbReference type="EMBL" id="JAPDFW010000069">
    <property type="protein sequence ID" value="KAJ5074709.1"/>
    <property type="molecule type" value="Genomic_DNA"/>
</dbReference>
<dbReference type="GO" id="GO:0016874">
    <property type="term" value="F:ligase activity"/>
    <property type="evidence" value="ECO:0007669"/>
    <property type="project" value="UniProtKB-KW"/>
</dbReference>
<sequence>MSMQQHHEGERNLLKIDTQKAREYEEKESEVFKARAKMFRFEKTENKWKERGVGDIRLLKHADTKISRVLMRRDKTLKVCANHYPSGHMKLEASMGGEKTWVYQAKDYSDGVSKDEVLAIRFTTAEIAQDFKKQFEVCAKENEEEWSKIKEDDKKEEKKEDDKKEEKKEDDKKEEKKEDDKKEEKKEEDKKEEKKEEEKKEEKKEDDKKEEDKKEEDKKEEKKEN</sequence>
<accession>A0A9Q0RC32</accession>
<dbReference type="GO" id="GO:0005096">
    <property type="term" value="F:GTPase activator activity"/>
    <property type="evidence" value="ECO:0007669"/>
    <property type="project" value="UniProtKB-KW"/>
</dbReference>
<evidence type="ECO:0000256" key="1">
    <source>
        <dbReference type="ARBA" id="ARBA00022468"/>
    </source>
</evidence>
<dbReference type="PANTHER" id="PTHR23138:SF87">
    <property type="entry name" value="E3 SUMO-PROTEIN LIGASE RANBP2"/>
    <property type="match status" value="1"/>
</dbReference>
<dbReference type="GO" id="GO:0005643">
    <property type="term" value="C:nuclear pore"/>
    <property type="evidence" value="ECO:0007669"/>
    <property type="project" value="TreeGrafter"/>
</dbReference>
<dbReference type="OMA" id="HYIYPNK"/>
<dbReference type="SUPFAM" id="SSF50729">
    <property type="entry name" value="PH domain-like"/>
    <property type="match status" value="1"/>
</dbReference>
<evidence type="ECO:0000256" key="6">
    <source>
        <dbReference type="ARBA" id="ARBA00066150"/>
    </source>
</evidence>
<comment type="similarity">
    <text evidence="5">Belongs to the RANBP1 family.</text>
</comment>
<name>A0A9Q0RC32_ANAIG</name>
<dbReference type="Pfam" id="PF00638">
    <property type="entry name" value="Ran_BP1"/>
    <property type="match status" value="1"/>
</dbReference>
<reference evidence="11" key="1">
    <citation type="submission" date="2022-10" db="EMBL/GenBank/DDBJ databases">
        <title>Novel sulphate-reducing endosymbionts in the free-living metamonad Anaeramoeba.</title>
        <authorList>
            <person name="Jerlstrom-Hultqvist J."/>
            <person name="Cepicka I."/>
            <person name="Gallot-Lavallee L."/>
            <person name="Salas-Leiva D."/>
            <person name="Curtis B.A."/>
            <person name="Zahonova K."/>
            <person name="Pipaliya S."/>
            <person name="Dacks J."/>
            <person name="Roger A.J."/>
        </authorList>
    </citation>
    <scope>NUCLEOTIDE SEQUENCE</scope>
    <source>
        <strain evidence="11">BMAN</strain>
    </source>
</reference>
<keyword evidence="2" id="KW-0597">Phosphoprotein</keyword>
<protein>
    <recommendedName>
        <fullName evidence="7">Ran-specific GTPase-activating protein</fullName>
    </recommendedName>
    <alternativeName>
        <fullName evidence="8">Ran-binding protein 1</fullName>
    </alternativeName>
</protein>
<dbReference type="InterPro" id="IPR011993">
    <property type="entry name" value="PH-like_dom_sf"/>
</dbReference>
<keyword evidence="1" id="KW-0343">GTPase activation</keyword>
<dbReference type="AlphaFoldDB" id="A0A9Q0RC32"/>
<dbReference type="Proteomes" id="UP001149090">
    <property type="component" value="Unassembled WGS sequence"/>
</dbReference>
<evidence type="ECO:0000256" key="5">
    <source>
        <dbReference type="ARBA" id="ARBA00061276"/>
    </source>
</evidence>
<comment type="function">
    <text evidence="4">Plays a role in RAN-dependent nucleocytoplasmic transport. Alleviates the TNPO1-dependent inhibition of RAN GTPase activity and mediates the dissociation of RAN from proteins involved in transport into the nucleus. Induces a conformation change in the complex formed by XPO1 and RAN that triggers the release of the nuclear export signal of cargo proteins. Promotes the disassembly of the complex formed by RAN and importin beta. Promotes dissociation of RAN from a complex with KPNA2 and CSE1L. Required for normal mitotic spindle assembly and normal progress through mitosis via its effect on RAN. Does not increase the RAN GTPase activity by itself, but increases GTP hydrolysis mediated by RANGAP1. Inhibits RCC1-dependent exchange of RAN-bound GDP by GTP.</text>
</comment>
<evidence type="ECO:0000259" key="10">
    <source>
        <dbReference type="PROSITE" id="PS50196"/>
    </source>
</evidence>
<evidence type="ECO:0000256" key="9">
    <source>
        <dbReference type="SAM" id="MobiDB-lite"/>
    </source>
</evidence>
<evidence type="ECO:0000256" key="7">
    <source>
        <dbReference type="ARBA" id="ARBA00067380"/>
    </source>
</evidence>
<dbReference type="InterPro" id="IPR045255">
    <property type="entry name" value="RanBP1-like"/>
</dbReference>
<feature type="region of interest" description="Disordered" evidence="9">
    <location>
        <begin position="146"/>
        <end position="225"/>
    </location>
</feature>
<dbReference type="PROSITE" id="PS50196">
    <property type="entry name" value="RANBD1"/>
    <property type="match status" value="1"/>
</dbReference>
<dbReference type="FunFam" id="2.30.29.30:FF:000824">
    <property type="entry name" value="Ran-specific GTPase-activating protein"/>
    <property type="match status" value="1"/>
</dbReference>
<keyword evidence="3" id="KW-0007">Acetylation</keyword>
<dbReference type="PANTHER" id="PTHR23138">
    <property type="entry name" value="RAN BINDING PROTEIN"/>
    <property type="match status" value="1"/>
</dbReference>
<evidence type="ECO:0000313" key="11">
    <source>
        <dbReference type="EMBL" id="KAJ5074709.1"/>
    </source>
</evidence>